<feature type="domain" description="Nucleotidyl transferase" evidence="3">
    <location>
        <begin position="15"/>
        <end position="134"/>
    </location>
</feature>
<dbReference type="NCBIfam" id="NF045761">
    <property type="entry name" value="NAMPUrTaseMurU"/>
    <property type="match status" value="1"/>
</dbReference>
<dbReference type="RefSeq" id="WP_120356355.1">
    <property type="nucleotide sequence ID" value="NZ_RAQO01000009.1"/>
</dbReference>
<proteinExistence type="predicted"/>
<name>A0A420E7R8_9ALTE</name>
<comment type="caution">
    <text evidence="4">The sequence shown here is derived from an EMBL/GenBank/DDBJ whole genome shotgun (WGS) entry which is preliminary data.</text>
</comment>
<gene>
    <name evidence="4" type="ORF">DBZ36_18025</name>
</gene>
<keyword evidence="5" id="KW-1185">Reference proteome</keyword>
<reference evidence="4 5" key="1">
    <citation type="submission" date="2018-09" db="EMBL/GenBank/DDBJ databases">
        <authorList>
            <person name="Wang Z."/>
        </authorList>
    </citation>
    <scope>NUCLEOTIDE SEQUENCE [LARGE SCALE GENOMIC DNA]</scope>
    <source>
        <strain evidence="4 5">ALS 81</strain>
    </source>
</reference>
<dbReference type="InterPro" id="IPR029044">
    <property type="entry name" value="Nucleotide-diphossugar_trans"/>
</dbReference>
<dbReference type="PANTHER" id="PTHR43584:SF8">
    <property type="entry name" value="N-ACETYLMURAMATE ALPHA-1-PHOSPHATE URIDYLYLTRANSFERASE"/>
    <property type="match status" value="1"/>
</dbReference>
<evidence type="ECO:0000313" key="5">
    <source>
        <dbReference type="Proteomes" id="UP000286482"/>
    </source>
</evidence>
<accession>A0A420E7R8</accession>
<dbReference type="AlphaFoldDB" id="A0A420E7R8"/>
<dbReference type="CDD" id="cd06422">
    <property type="entry name" value="NTP_transferase_like_1"/>
    <property type="match status" value="1"/>
</dbReference>
<dbReference type="GO" id="GO:0016779">
    <property type="term" value="F:nucleotidyltransferase activity"/>
    <property type="evidence" value="ECO:0007669"/>
    <property type="project" value="UniProtKB-KW"/>
</dbReference>
<sequence length="234" mass="25819">MRRIVSFDSPRIKSAIILAAGRGSRMRELTDNCPKPLLNVNGKCLIDFHIEALLAAGISSIVINCAYLKEQIVAHVQAYIQQGYNIQFSIEGDALETAGGIKKAWNLLEDEQVLVVNADIWTDVDYRQLIATVTSLPVHLWLVDNPEHNPKGDFDIVNGLVADEPRYTFSGIGIYRKHVVADLKDGPLALAPVLRELIARAEVSGELLQGKWIDVGTPERLSKLNAELQIASNN</sequence>
<dbReference type="EMBL" id="RAQO01000009">
    <property type="protein sequence ID" value="RKF14544.1"/>
    <property type="molecule type" value="Genomic_DNA"/>
</dbReference>
<evidence type="ECO:0000259" key="3">
    <source>
        <dbReference type="Pfam" id="PF00483"/>
    </source>
</evidence>
<evidence type="ECO:0000313" key="4">
    <source>
        <dbReference type="EMBL" id="RKF14544.1"/>
    </source>
</evidence>
<keyword evidence="2" id="KW-0548">Nucleotidyltransferase</keyword>
<dbReference type="InterPro" id="IPR054790">
    <property type="entry name" value="MurU"/>
</dbReference>
<organism evidence="4 5">
    <name type="scientific">Alginatibacterium sediminis</name>
    <dbReference type="NCBI Taxonomy" id="2164068"/>
    <lineage>
        <taxon>Bacteria</taxon>
        <taxon>Pseudomonadati</taxon>
        <taxon>Pseudomonadota</taxon>
        <taxon>Gammaproteobacteria</taxon>
        <taxon>Alteromonadales</taxon>
        <taxon>Alteromonadaceae</taxon>
        <taxon>Alginatibacterium</taxon>
    </lineage>
</organism>
<dbReference type="SUPFAM" id="SSF53448">
    <property type="entry name" value="Nucleotide-diphospho-sugar transferases"/>
    <property type="match status" value="1"/>
</dbReference>
<evidence type="ECO:0000256" key="1">
    <source>
        <dbReference type="ARBA" id="ARBA00022679"/>
    </source>
</evidence>
<dbReference type="OrthoDB" id="9788272at2"/>
<keyword evidence="1 4" id="KW-0808">Transferase</keyword>
<dbReference type="InterPro" id="IPR050065">
    <property type="entry name" value="GlmU-like"/>
</dbReference>
<evidence type="ECO:0000256" key="2">
    <source>
        <dbReference type="ARBA" id="ARBA00022695"/>
    </source>
</evidence>
<dbReference type="Gene3D" id="3.90.550.10">
    <property type="entry name" value="Spore Coat Polysaccharide Biosynthesis Protein SpsA, Chain A"/>
    <property type="match status" value="1"/>
</dbReference>
<dbReference type="Proteomes" id="UP000286482">
    <property type="component" value="Unassembled WGS sequence"/>
</dbReference>
<protein>
    <submittedName>
        <fullName evidence="4">Nucleotidyltransferase family protein</fullName>
    </submittedName>
</protein>
<dbReference type="Pfam" id="PF00483">
    <property type="entry name" value="NTP_transferase"/>
    <property type="match status" value="1"/>
</dbReference>
<dbReference type="PANTHER" id="PTHR43584">
    <property type="entry name" value="NUCLEOTIDYL TRANSFERASE"/>
    <property type="match status" value="1"/>
</dbReference>
<dbReference type="InterPro" id="IPR005835">
    <property type="entry name" value="NTP_transferase_dom"/>
</dbReference>